<proteinExistence type="inferred from homology"/>
<dbReference type="Gene3D" id="3.40.50.300">
    <property type="entry name" value="P-loop containing nucleotide triphosphate hydrolases"/>
    <property type="match status" value="1"/>
</dbReference>
<keyword evidence="3" id="KW-0067">ATP-binding</keyword>
<dbReference type="GO" id="GO:0005524">
    <property type="term" value="F:ATP binding"/>
    <property type="evidence" value="ECO:0007669"/>
    <property type="project" value="UniProtKB-KW"/>
</dbReference>
<gene>
    <name evidence="5" type="ORF">DBY38_00225</name>
</gene>
<reference evidence="5 6" key="1">
    <citation type="submission" date="2018-03" db="EMBL/GenBank/DDBJ databases">
        <title>The uncultured portion of the human microbiome is neutrally assembled.</title>
        <authorList>
            <person name="Jeraldo P."/>
            <person name="Boardman L."/>
            <person name="White B.A."/>
            <person name="Nelson H."/>
            <person name="Goldenfeld N."/>
            <person name="Chia N."/>
        </authorList>
    </citation>
    <scope>NUCLEOTIDE SEQUENCE [LARGE SCALE GENOMIC DNA]</scope>
    <source>
        <strain evidence="5">CIM:MAG 903</strain>
    </source>
</reference>
<dbReference type="InterPro" id="IPR047661">
    <property type="entry name" value="IstB"/>
</dbReference>
<dbReference type="SMART" id="SM00382">
    <property type="entry name" value="AAA"/>
    <property type="match status" value="1"/>
</dbReference>
<dbReference type="InterPro" id="IPR003593">
    <property type="entry name" value="AAA+_ATPase"/>
</dbReference>
<dbReference type="InterPro" id="IPR027417">
    <property type="entry name" value="P-loop_NTPase"/>
</dbReference>
<evidence type="ECO:0000313" key="6">
    <source>
        <dbReference type="Proteomes" id="UP000246114"/>
    </source>
</evidence>
<comment type="caution">
    <text evidence="5">The sequence shown here is derived from an EMBL/GenBank/DDBJ whole genome shotgun (WGS) entry which is preliminary data.</text>
</comment>
<protein>
    <submittedName>
        <fullName evidence="5">Transposase</fullName>
    </submittedName>
</protein>
<comment type="similarity">
    <text evidence="1">Belongs to the IS21/IS1162 putative ATP-binding protein family.</text>
</comment>
<dbReference type="Pfam" id="PF01695">
    <property type="entry name" value="IstB_IS21"/>
    <property type="match status" value="1"/>
</dbReference>
<dbReference type="EMBL" id="QAMZ01000003">
    <property type="protein sequence ID" value="PWL55849.1"/>
    <property type="molecule type" value="Genomic_DNA"/>
</dbReference>
<dbReference type="GO" id="GO:0006260">
    <property type="term" value="P:DNA replication"/>
    <property type="evidence" value="ECO:0007669"/>
    <property type="project" value="TreeGrafter"/>
</dbReference>
<dbReference type="NCBIfam" id="NF038214">
    <property type="entry name" value="IS21_help_AAA"/>
    <property type="match status" value="1"/>
</dbReference>
<dbReference type="SUPFAM" id="SSF52540">
    <property type="entry name" value="P-loop containing nucleoside triphosphate hydrolases"/>
    <property type="match status" value="1"/>
</dbReference>
<dbReference type="Proteomes" id="UP000246114">
    <property type="component" value="Unassembled WGS sequence"/>
</dbReference>
<name>A0A316MF15_9CLOT</name>
<evidence type="ECO:0000313" key="5">
    <source>
        <dbReference type="EMBL" id="PWL55849.1"/>
    </source>
</evidence>
<evidence type="ECO:0000256" key="2">
    <source>
        <dbReference type="ARBA" id="ARBA00022741"/>
    </source>
</evidence>
<dbReference type="PANTHER" id="PTHR30050">
    <property type="entry name" value="CHROMOSOMAL REPLICATION INITIATOR PROTEIN DNAA"/>
    <property type="match status" value="1"/>
</dbReference>
<keyword evidence="2" id="KW-0547">Nucleotide-binding</keyword>
<accession>A0A316MF15</accession>
<dbReference type="AlphaFoldDB" id="A0A316MF15"/>
<sequence>MYMYTKLLNNLETLKLDKIYSYIPAYLDVVTQKNISVLEALVHLTDKEIEYKTEMASKIQISVANFPYIKRYDEYNYDFQPSVNKTQIKDLCSLRFIENKENILFYGTPGVGKTHLASAIGIEAAIKRQLTYFISCHDLIQNLRNAYHENRLEARLKHYSKYKVLIIDEIGYLPIDKLGANLFFQLITKRYEHTSTIITTNQPFSKWGEVFSDVTLANAILDRLLHHSHIVKIVGPSYRTKDIMDLMKDSQ</sequence>
<dbReference type="PANTHER" id="PTHR30050:SF4">
    <property type="entry name" value="ATP-BINDING PROTEIN RV3427C IN INSERTION SEQUENCE-RELATED"/>
    <property type="match status" value="1"/>
</dbReference>
<dbReference type="InterPro" id="IPR002611">
    <property type="entry name" value="IstB_ATP-bd"/>
</dbReference>
<dbReference type="PIRSF" id="PIRSF003073">
    <property type="entry name" value="DNAC_TnpB_IstB"/>
    <property type="match status" value="1"/>
</dbReference>
<evidence type="ECO:0000256" key="1">
    <source>
        <dbReference type="ARBA" id="ARBA00008059"/>
    </source>
</evidence>
<dbReference type="InterPro" id="IPR028350">
    <property type="entry name" value="DNAC/IstB-like"/>
</dbReference>
<evidence type="ECO:0000259" key="4">
    <source>
        <dbReference type="SMART" id="SM00382"/>
    </source>
</evidence>
<evidence type="ECO:0000256" key="3">
    <source>
        <dbReference type="ARBA" id="ARBA00022840"/>
    </source>
</evidence>
<dbReference type="CDD" id="cd00009">
    <property type="entry name" value="AAA"/>
    <property type="match status" value="1"/>
</dbReference>
<feature type="domain" description="AAA+ ATPase" evidence="4">
    <location>
        <begin position="99"/>
        <end position="231"/>
    </location>
</feature>
<organism evidence="5 6">
    <name type="scientific">Clostridium cadaveris</name>
    <dbReference type="NCBI Taxonomy" id="1529"/>
    <lineage>
        <taxon>Bacteria</taxon>
        <taxon>Bacillati</taxon>
        <taxon>Bacillota</taxon>
        <taxon>Clostridia</taxon>
        <taxon>Eubacteriales</taxon>
        <taxon>Clostridiaceae</taxon>
        <taxon>Clostridium</taxon>
    </lineage>
</organism>